<name>A0ABW9AWW6_9BURK</name>
<sequence>MALKLLLLSVSGTIAHDGKYNRDIAKDLGRLVRELAQRGVKTALWSNRGWKADGRPIADWFSEISDTRVELHGVSADGSPARRGKDSAVPIMQRYGALRHETALVGGVQEDMIAGVLNGLLMLRPDWYGQHMDYGFSLPTISDLARFCFVFGLRQHPIFWSVQDRTLDVSAAGPFSTYREAYRMFGEDARAFAKGGLGNPEFWANFAVSSLYFSGMLDGVKYICSYPGHGTDSDVNKYGMADVLARLGKCFNISYYHDLIERHEDAMKNQHIRASDRTFRNQLNTIRICRHPHKNINQAPNKGVLSLKGAKVLVVDDFCTSGRSGEAARVFIEAAGGQARLFSWLKTINTPYSKISDELKIKPFTANNFATEPAKAEYSYEGHIVAPNAPPEITQCFEKFRKWQW</sequence>
<keyword evidence="1" id="KW-0328">Glycosyltransferase</keyword>
<evidence type="ECO:0000313" key="2">
    <source>
        <dbReference type="Proteomes" id="UP001629230"/>
    </source>
</evidence>
<keyword evidence="2" id="KW-1185">Reference proteome</keyword>
<dbReference type="RefSeq" id="WP_408179862.1">
    <property type="nucleotide sequence ID" value="NZ_JAQQEZ010000026.1"/>
</dbReference>
<reference evidence="1 2" key="1">
    <citation type="journal article" date="2024" name="Chem. Sci.">
        <title>Discovery of megapolipeptins by genome mining of a Burkholderiales bacteria collection.</title>
        <authorList>
            <person name="Paulo B.S."/>
            <person name="Recchia M.J.J."/>
            <person name="Lee S."/>
            <person name="Fergusson C.H."/>
            <person name="Romanowski S.B."/>
            <person name="Hernandez A."/>
            <person name="Krull N."/>
            <person name="Liu D.Y."/>
            <person name="Cavanagh H."/>
            <person name="Bos A."/>
            <person name="Gray C.A."/>
            <person name="Murphy B.T."/>
            <person name="Linington R.G."/>
            <person name="Eustaquio A.S."/>
        </authorList>
    </citation>
    <scope>NUCLEOTIDE SEQUENCE [LARGE SCALE GENOMIC DNA]</scope>
    <source>
        <strain evidence="1 2">RL17-350-BIC-A</strain>
    </source>
</reference>
<comment type="caution">
    <text evidence="1">The sequence shown here is derived from an EMBL/GenBank/DDBJ whole genome shotgun (WGS) entry which is preliminary data.</text>
</comment>
<keyword evidence="1" id="KW-0808">Transferase</keyword>
<evidence type="ECO:0000313" key="1">
    <source>
        <dbReference type="EMBL" id="MFM0005092.1"/>
    </source>
</evidence>
<accession>A0ABW9AWW6</accession>
<dbReference type="GO" id="GO:0016757">
    <property type="term" value="F:glycosyltransferase activity"/>
    <property type="evidence" value="ECO:0007669"/>
    <property type="project" value="UniProtKB-KW"/>
</dbReference>
<gene>
    <name evidence="1" type="ORF">PQR57_29285</name>
</gene>
<dbReference type="SUPFAM" id="SSF53271">
    <property type="entry name" value="PRTase-like"/>
    <property type="match status" value="1"/>
</dbReference>
<protein>
    <submittedName>
        <fullName evidence="1">Phosphoribosyltransferase</fullName>
    </submittedName>
</protein>
<dbReference type="EMBL" id="JAQQEZ010000026">
    <property type="protein sequence ID" value="MFM0005092.1"/>
    <property type="molecule type" value="Genomic_DNA"/>
</dbReference>
<dbReference type="InterPro" id="IPR029057">
    <property type="entry name" value="PRTase-like"/>
</dbReference>
<dbReference type="CDD" id="cd06223">
    <property type="entry name" value="PRTases_typeI"/>
    <property type="match status" value="1"/>
</dbReference>
<organism evidence="1 2">
    <name type="scientific">Paraburkholderia dipogonis</name>
    <dbReference type="NCBI Taxonomy" id="1211383"/>
    <lineage>
        <taxon>Bacteria</taxon>
        <taxon>Pseudomonadati</taxon>
        <taxon>Pseudomonadota</taxon>
        <taxon>Betaproteobacteria</taxon>
        <taxon>Burkholderiales</taxon>
        <taxon>Burkholderiaceae</taxon>
        <taxon>Paraburkholderia</taxon>
    </lineage>
</organism>
<proteinExistence type="predicted"/>
<dbReference type="Proteomes" id="UP001629230">
    <property type="component" value="Unassembled WGS sequence"/>
</dbReference>
<dbReference type="InterPro" id="IPR000836">
    <property type="entry name" value="PRTase_dom"/>
</dbReference>